<dbReference type="EMBL" id="JAKRCV010000017">
    <property type="protein sequence ID" value="MCG7321710.1"/>
    <property type="molecule type" value="Genomic_DNA"/>
</dbReference>
<evidence type="ECO:0000259" key="1">
    <source>
        <dbReference type="Pfam" id="PF06983"/>
    </source>
</evidence>
<protein>
    <submittedName>
        <fullName evidence="2">VOC family protein</fullName>
    </submittedName>
</protein>
<dbReference type="Pfam" id="PF06983">
    <property type="entry name" value="3-dmu-9_3-mt"/>
    <property type="match status" value="1"/>
</dbReference>
<keyword evidence="3" id="KW-1185">Reference proteome</keyword>
<dbReference type="SUPFAM" id="SSF54593">
    <property type="entry name" value="Glyoxalase/Bleomycin resistance protein/Dihydroxybiphenyl dioxygenase"/>
    <property type="match status" value="1"/>
</dbReference>
<name>A0ABS9Q389_9MICO</name>
<dbReference type="PANTHER" id="PTHR33990">
    <property type="entry name" value="PROTEIN YJDN-RELATED"/>
    <property type="match status" value="1"/>
</dbReference>
<dbReference type="InterPro" id="IPR028973">
    <property type="entry name" value="PhnB-like"/>
</dbReference>
<dbReference type="RefSeq" id="WP_239263563.1">
    <property type="nucleotide sequence ID" value="NZ_DAMCTM010000013.1"/>
</dbReference>
<gene>
    <name evidence="2" type="ORF">MHL29_07355</name>
</gene>
<organism evidence="2 3">
    <name type="scientific">Arsenicicoccus bolidensis</name>
    <dbReference type="NCBI Taxonomy" id="229480"/>
    <lineage>
        <taxon>Bacteria</taxon>
        <taxon>Bacillati</taxon>
        <taxon>Actinomycetota</taxon>
        <taxon>Actinomycetes</taxon>
        <taxon>Micrococcales</taxon>
        <taxon>Intrasporangiaceae</taxon>
        <taxon>Arsenicicoccus</taxon>
    </lineage>
</organism>
<evidence type="ECO:0000313" key="2">
    <source>
        <dbReference type="EMBL" id="MCG7321710.1"/>
    </source>
</evidence>
<accession>A0ABS9Q389</accession>
<proteinExistence type="predicted"/>
<feature type="domain" description="PhnB-like" evidence="1">
    <location>
        <begin position="3"/>
        <end position="117"/>
    </location>
</feature>
<dbReference type="Proteomes" id="UP001521931">
    <property type="component" value="Unassembled WGS sequence"/>
</dbReference>
<dbReference type="PIRSF" id="PIRSF021700">
    <property type="entry name" value="3_dmu_93_MTrfase"/>
    <property type="match status" value="1"/>
</dbReference>
<dbReference type="CDD" id="cd06588">
    <property type="entry name" value="PhnB_like"/>
    <property type="match status" value="1"/>
</dbReference>
<evidence type="ECO:0000313" key="3">
    <source>
        <dbReference type="Proteomes" id="UP001521931"/>
    </source>
</evidence>
<reference evidence="2 3" key="1">
    <citation type="submission" date="2022-02" db="EMBL/GenBank/DDBJ databases">
        <title>Uncovering new skin microbiome diversity through culturing and metagenomics.</title>
        <authorList>
            <person name="Conlan S."/>
            <person name="Deming C."/>
            <person name="Nisc Comparative Sequencing Program N."/>
            <person name="Segre J.A."/>
        </authorList>
    </citation>
    <scope>NUCLEOTIDE SEQUENCE [LARGE SCALE GENOMIC DNA]</scope>
    <source>
        <strain evidence="2 3">ACRQZ</strain>
    </source>
</reference>
<sequence length="157" mass="17140">MQGVTPVFWFDGDAVDAARLWTSVIPNSRILTDIPYPQDGGKGEPGSVMVVEFELDGRPYAGLNGGPQFPFSECVSLQVVCDDQAEVDRVWEALLVGGQESQCGWLKDRFGFSWQVVPRRLFELFSSPDPQVVSRVNAAMMTMVRLDVAALEAAAAG</sequence>
<comment type="caution">
    <text evidence="2">The sequence shown here is derived from an EMBL/GenBank/DDBJ whole genome shotgun (WGS) entry which is preliminary data.</text>
</comment>
<dbReference type="Gene3D" id="3.10.180.10">
    <property type="entry name" value="2,3-Dihydroxybiphenyl 1,2-Dioxygenase, domain 1"/>
    <property type="match status" value="1"/>
</dbReference>
<dbReference type="PANTHER" id="PTHR33990:SF2">
    <property type="entry name" value="PHNB-LIKE DOMAIN-CONTAINING PROTEIN"/>
    <property type="match status" value="1"/>
</dbReference>
<dbReference type="InterPro" id="IPR009725">
    <property type="entry name" value="3_dmu_93_MTrfase"/>
</dbReference>
<dbReference type="InterPro" id="IPR029068">
    <property type="entry name" value="Glyas_Bleomycin-R_OHBP_Dase"/>
</dbReference>